<dbReference type="GO" id="GO:0006777">
    <property type="term" value="P:Mo-molybdopterin cofactor biosynthetic process"/>
    <property type="evidence" value="ECO:0007669"/>
    <property type="project" value="UniProtKB-UniRule"/>
</dbReference>
<keyword evidence="6" id="KW-0479">Metal-binding</keyword>
<dbReference type="InterPro" id="IPR001453">
    <property type="entry name" value="MoaB/Mog_dom"/>
</dbReference>
<feature type="domain" description="MoaB/Mog" evidence="7">
    <location>
        <begin position="228"/>
        <end position="368"/>
    </location>
</feature>
<evidence type="ECO:0000259" key="7">
    <source>
        <dbReference type="SMART" id="SM00852"/>
    </source>
</evidence>
<evidence type="ECO:0000313" key="8">
    <source>
        <dbReference type="EMBL" id="TAA26972.1"/>
    </source>
</evidence>
<evidence type="ECO:0000256" key="4">
    <source>
        <dbReference type="ARBA" id="ARBA00023150"/>
    </source>
</evidence>
<dbReference type="SUPFAM" id="SSF63882">
    <property type="entry name" value="MoeA N-terminal region -like"/>
    <property type="match status" value="1"/>
</dbReference>
<dbReference type="SUPFAM" id="SSF53218">
    <property type="entry name" value="Molybdenum cofactor biosynthesis proteins"/>
    <property type="match status" value="1"/>
</dbReference>
<dbReference type="CDD" id="cd00887">
    <property type="entry name" value="MoeA"/>
    <property type="match status" value="1"/>
</dbReference>
<dbReference type="SUPFAM" id="SSF63867">
    <property type="entry name" value="MoeA C-terminal domain-like"/>
    <property type="match status" value="1"/>
</dbReference>
<dbReference type="NCBIfam" id="TIGR00177">
    <property type="entry name" value="molyb_syn"/>
    <property type="match status" value="1"/>
</dbReference>
<dbReference type="NCBIfam" id="NF045515">
    <property type="entry name" value="Glp_gephyrin"/>
    <property type="match status" value="1"/>
</dbReference>
<dbReference type="InterPro" id="IPR036688">
    <property type="entry name" value="MoeA_C_domain_IV_sf"/>
</dbReference>
<dbReference type="Pfam" id="PF00994">
    <property type="entry name" value="MoCF_biosynth"/>
    <property type="match status" value="1"/>
</dbReference>
<dbReference type="GO" id="GO:0046872">
    <property type="term" value="F:metal ion binding"/>
    <property type="evidence" value="ECO:0007669"/>
    <property type="project" value="UniProtKB-UniRule"/>
</dbReference>
<dbReference type="InterPro" id="IPR038987">
    <property type="entry name" value="MoeA-like"/>
</dbReference>
<evidence type="ECO:0000256" key="2">
    <source>
        <dbReference type="ARBA" id="ARBA00005046"/>
    </source>
</evidence>
<dbReference type="UniPathway" id="UPA00344"/>
<evidence type="ECO:0000313" key="9">
    <source>
        <dbReference type="Proteomes" id="UP000292627"/>
    </source>
</evidence>
<dbReference type="SMART" id="SM00852">
    <property type="entry name" value="MoCF_biosynth"/>
    <property type="match status" value="1"/>
</dbReference>
<protein>
    <recommendedName>
        <fullName evidence="6">Molybdopterin molybdenumtransferase</fullName>
        <ecNumber evidence="6">2.10.1.1</ecNumber>
    </recommendedName>
</protein>
<dbReference type="InterPro" id="IPR005111">
    <property type="entry name" value="MoeA_C_domain_IV"/>
</dbReference>
<comment type="cofactor">
    <cofactor evidence="6">
        <name>Mg(2+)</name>
        <dbReference type="ChEBI" id="CHEBI:18420"/>
    </cofactor>
</comment>
<name>A0A4V2HDD7_9GAMM</name>
<dbReference type="InterPro" id="IPR005110">
    <property type="entry name" value="MoeA_linker/N"/>
</dbReference>
<dbReference type="Gene3D" id="3.40.980.10">
    <property type="entry name" value="MoaB/Mog-like domain"/>
    <property type="match status" value="1"/>
</dbReference>
<dbReference type="Gene3D" id="2.40.340.10">
    <property type="entry name" value="MoeA, C-terminal, domain IV"/>
    <property type="match status" value="1"/>
</dbReference>
<dbReference type="Gene3D" id="2.170.190.11">
    <property type="entry name" value="Molybdopterin biosynthesis moea protein, domain 3"/>
    <property type="match status" value="1"/>
</dbReference>
<dbReference type="AlphaFoldDB" id="A0A4V2HDD7"/>
<comment type="function">
    <text evidence="1 6">Catalyzes the insertion of molybdate into adenylated molybdopterin with the concomitant release of AMP.</text>
</comment>
<keyword evidence="6" id="KW-0460">Magnesium</keyword>
<dbReference type="Pfam" id="PF03453">
    <property type="entry name" value="MoeA_N"/>
    <property type="match status" value="1"/>
</dbReference>
<accession>A0A4V2HDD7</accession>
<keyword evidence="6" id="KW-0500">Molybdenum</keyword>
<dbReference type="PANTHER" id="PTHR10192:SF5">
    <property type="entry name" value="GEPHYRIN"/>
    <property type="match status" value="1"/>
</dbReference>
<evidence type="ECO:0000256" key="5">
    <source>
        <dbReference type="ARBA" id="ARBA00047317"/>
    </source>
</evidence>
<organism evidence="8 9">
    <name type="scientific">Pseudoxanthomonas winnipegensis</name>
    <dbReference type="NCBI Taxonomy" id="2480810"/>
    <lineage>
        <taxon>Bacteria</taxon>
        <taxon>Pseudomonadati</taxon>
        <taxon>Pseudomonadota</taxon>
        <taxon>Gammaproteobacteria</taxon>
        <taxon>Lysobacterales</taxon>
        <taxon>Lysobacteraceae</taxon>
        <taxon>Pseudoxanthomonas</taxon>
    </lineage>
</organism>
<keyword evidence="6 8" id="KW-0808">Transferase</keyword>
<proteinExistence type="inferred from homology"/>
<dbReference type="GO" id="GO:0005829">
    <property type="term" value="C:cytosol"/>
    <property type="evidence" value="ECO:0007669"/>
    <property type="project" value="TreeGrafter"/>
</dbReference>
<comment type="pathway">
    <text evidence="2 6">Cofactor biosynthesis; molybdopterin biosynthesis.</text>
</comment>
<gene>
    <name evidence="8" type="ORF">EA660_07120</name>
</gene>
<comment type="catalytic activity">
    <reaction evidence="5">
        <text>adenylyl-molybdopterin + molybdate = Mo-molybdopterin + AMP + H(+)</text>
        <dbReference type="Rhea" id="RHEA:35047"/>
        <dbReference type="ChEBI" id="CHEBI:15378"/>
        <dbReference type="ChEBI" id="CHEBI:36264"/>
        <dbReference type="ChEBI" id="CHEBI:62727"/>
        <dbReference type="ChEBI" id="CHEBI:71302"/>
        <dbReference type="ChEBI" id="CHEBI:456215"/>
        <dbReference type="EC" id="2.10.1.1"/>
    </reaction>
</comment>
<dbReference type="Pfam" id="PF03454">
    <property type="entry name" value="MoeA_C"/>
    <property type="match status" value="1"/>
</dbReference>
<comment type="similarity">
    <text evidence="3 6">Belongs to the MoeA family.</text>
</comment>
<comment type="caution">
    <text evidence="8">The sequence shown here is derived from an EMBL/GenBank/DDBJ whole genome shotgun (WGS) entry which is preliminary data.</text>
</comment>
<dbReference type="InterPro" id="IPR036135">
    <property type="entry name" value="MoeA_linker/N_sf"/>
</dbReference>
<dbReference type="InterPro" id="IPR036425">
    <property type="entry name" value="MoaB/Mog-like_dom_sf"/>
</dbReference>
<evidence type="ECO:0000256" key="3">
    <source>
        <dbReference type="ARBA" id="ARBA00010763"/>
    </source>
</evidence>
<dbReference type="Proteomes" id="UP000292627">
    <property type="component" value="Unassembled WGS sequence"/>
</dbReference>
<evidence type="ECO:0000256" key="6">
    <source>
        <dbReference type="RuleBase" id="RU365090"/>
    </source>
</evidence>
<dbReference type="OrthoDB" id="9804758at2"/>
<dbReference type="EMBL" id="SHMC01000002">
    <property type="protein sequence ID" value="TAA26972.1"/>
    <property type="molecule type" value="Genomic_DNA"/>
</dbReference>
<dbReference type="PANTHER" id="PTHR10192">
    <property type="entry name" value="MOLYBDOPTERIN BIOSYNTHESIS PROTEIN"/>
    <property type="match status" value="1"/>
</dbReference>
<reference evidence="8 9" key="1">
    <citation type="submission" date="2019-02" db="EMBL/GenBank/DDBJ databases">
        <title>WGS of Pseudoxanthomonas species novum from clinical isolates.</title>
        <authorList>
            <person name="Bernier A.-M."/>
            <person name="Bernard K."/>
            <person name="Vachon A."/>
        </authorList>
    </citation>
    <scope>NUCLEOTIDE SEQUENCE [LARGE SCALE GENOMIC DNA]</scope>
    <source>
        <strain evidence="8 9">NML171200</strain>
    </source>
</reference>
<dbReference type="EC" id="2.10.1.1" evidence="6"/>
<evidence type="ECO:0000256" key="1">
    <source>
        <dbReference type="ARBA" id="ARBA00002901"/>
    </source>
</evidence>
<sequence length="460" mass="48044">MPGGSARAARWTLTRCACSTCRRRMCWTTPTRPTTWRGCAGGYGMAEPCAGGDVLSYEAALARLLAQAGALPLETCATDDATGRVLVEAVRARTPLPPFDNAAMDGYALRSGGRTITAGSVWPVAGRIVAGGAAPQVPAAAWEIMTGAALPPGADSVVPYERTERLDGARMRVLEDIEPARHIRRAGSDLRPDDLIAAAGTPVDATLRMLLAAAGIARVQVRRAPRVAILSTGDELVADARAPLQAGQIRASNGPFLQTALGEAGAQVLACRTLGDDPAQFAAALAQVAVEADLVLTTGAVSAGAHDFVPAALDKAGAQPLFQGVAIRPGKPLLAARLAQGSLLLGLPGNPVATVVGFRFFAVPLLRHWLGRPREQPLLARLAEPVRGRGALRGFLKAQVGHDADGALRVRVLAGQESFRIASLLQANAWATVAPEAGELPTGARVEVYPRDPDGRWRLE</sequence>
<dbReference type="Gene3D" id="3.90.105.10">
    <property type="entry name" value="Molybdopterin biosynthesis moea protein, domain 2"/>
    <property type="match status" value="1"/>
</dbReference>
<keyword evidence="4 6" id="KW-0501">Molybdenum cofactor biosynthesis</keyword>
<dbReference type="GO" id="GO:0061599">
    <property type="term" value="F:molybdopterin molybdotransferase activity"/>
    <property type="evidence" value="ECO:0007669"/>
    <property type="project" value="UniProtKB-UniRule"/>
</dbReference>